<dbReference type="AlphaFoldDB" id="A0A7S0WWI8"/>
<dbReference type="SUPFAM" id="SSF55729">
    <property type="entry name" value="Acyl-CoA N-acyltransferases (Nat)"/>
    <property type="match status" value="1"/>
</dbReference>
<feature type="domain" description="N-acetyltransferase" evidence="4">
    <location>
        <begin position="128"/>
        <end position="282"/>
    </location>
</feature>
<dbReference type="EMBL" id="HBFA01036770">
    <property type="protein sequence ID" value="CAD8687880.1"/>
    <property type="molecule type" value="Transcribed_RNA"/>
</dbReference>
<reference evidence="5" key="1">
    <citation type="submission" date="2021-01" db="EMBL/GenBank/DDBJ databases">
        <authorList>
            <person name="Corre E."/>
            <person name="Pelletier E."/>
            <person name="Niang G."/>
            <person name="Scheremetjew M."/>
            <person name="Finn R."/>
            <person name="Kale V."/>
            <person name="Holt S."/>
            <person name="Cochrane G."/>
            <person name="Meng A."/>
            <person name="Brown T."/>
            <person name="Cohen L."/>
        </authorList>
    </citation>
    <scope>NUCLEOTIDE SEQUENCE</scope>
    <source>
        <strain evidence="5">CCMP722</strain>
    </source>
</reference>
<proteinExistence type="predicted"/>
<name>A0A7S0WWI8_9CHLO</name>
<evidence type="ECO:0000259" key="4">
    <source>
        <dbReference type="PROSITE" id="PS51186"/>
    </source>
</evidence>
<dbReference type="InterPro" id="IPR045039">
    <property type="entry name" value="NSI-like"/>
</dbReference>
<dbReference type="PROSITE" id="PS51186">
    <property type="entry name" value="GNAT"/>
    <property type="match status" value="1"/>
</dbReference>
<evidence type="ECO:0000313" key="5">
    <source>
        <dbReference type="EMBL" id="CAD8687880.1"/>
    </source>
</evidence>
<evidence type="ECO:0000256" key="3">
    <source>
        <dbReference type="SAM" id="MobiDB-lite"/>
    </source>
</evidence>
<dbReference type="CDD" id="cd04301">
    <property type="entry name" value="NAT_SF"/>
    <property type="match status" value="1"/>
</dbReference>
<feature type="region of interest" description="Disordered" evidence="3">
    <location>
        <begin position="28"/>
        <end position="54"/>
    </location>
</feature>
<dbReference type="Pfam" id="PF00583">
    <property type="entry name" value="Acetyltransf_1"/>
    <property type="match status" value="1"/>
</dbReference>
<accession>A0A7S0WWI8</accession>
<dbReference type="PANTHER" id="PTHR43626:SF4">
    <property type="entry name" value="GCN5-RELATED N-ACETYLTRANSFERASE 2, CHLOROPLASTIC"/>
    <property type="match status" value="1"/>
</dbReference>
<dbReference type="Gene3D" id="3.40.630.30">
    <property type="match status" value="1"/>
</dbReference>
<dbReference type="GO" id="GO:0005737">
    <property type="term" value="C:cytoplasm"/>
    <property type="evidence" value="ECO:0007669"/>
    <property type="project" value="TreeGrafter"/>
</dbReference>
<feature type="compositionally biased region" description="Low complexity" evidence="3">
    <location>
        <begin position="35"/>
        <end position="46"/>
    </location>
</feature>
<dbReference type="GO" id="GO:0008080">
    <property type="term" value="F:N-acetyltransferase activity"/>
    <property type="evidence" value="ECO:0007669"/>
    <property type="project" value="InterPro"/>
</dbReference>
<dbReference type="GO" id="GO:0006048">
    <property type="term" value="P:UDP-N-acetylglucosamine biosynthetic process"/>
    <property type="evidence" value="ECO:0007669"/>
    <property type="project" value="UniProtKB-UniPathway"/>
</dbReference>
<dbReference type="UniPathway" id="UPA00113">
    <property type="reaction ID" value="UER00529"/>
</dbReference>
<gene>
    <name evidence="5" type="ORF">POBO1169_LOCUS18363</name>
</gene>
<sequence length="310" mass="33993">MAAQQLWSSTLIGERDAFGKRGRGFLEASRRGARGTRSGSRNGRLSIRTGAKKEDVSTVKTESGGFLGRLSKSLLRNPQLNETFSGPFAQDLKTLDGAGVRIENEGGPSLLRRPQRGAPRPPFCAPRVYISNDRSLLNVDNVAELWERTLDRTDVDPEKIATAIKHSYEVAVAVTYPEGGGEPQLVGFARAMSDGAFVATICDVAIMPEWQGKGHGLKLVRYLLSRMREGNQVDDVGPSSFAVFPNPAQREFFFKCGFRLSHRFIMMKFMDDSAPEMSADALRPSVQLILAENGKIVADLGDESTLEVQV</sequence>
<evidence type="ECO:0000256" key="2">
    <source>
        <dbReference type="ARBA" id="ARBA00023315"/>
    </source>
</evidence>
<protein>
    <recommendedName>
        <fullName evidence="4">N-acetyltransferase domain-containing protein</fullName>
    </recommendedName>
</protein>
<dbReference type="InterPro" id="IPR000182">
    <property type="entry name" value="GNAT_dom"/>
</dbReference>
<dbReference type="PANTHER" id="PTHR43626">
    <property type="entry name" value="ACYL-COA N-ACYLTRANSFERASE"/>
    <property type="match status" value="1"/>
</dbReference>
<keyword evidence="2" id="KW-0012">Acyltransferase</keyword>
<evidence type="ECO:0000256" key="1">
    <source>
        <dbReference type="ARBA" id="ARBA00022679"/>
    </source>
</evidence>
<dbReference type="InterPro" id="IPR016181">
    <property type="entry name" value="Acyl_CoA_acyltransferase"/>
</dbReference>
<organism evidence="5">
    <name type="scientific">Pyramimonas obovata</name>
    <dbReference type="NCBI Taxonomy" id="1411642"/>
    <lineage>
        <taxon>Eukaryota</taxon>
        <taxon>Viridiplantae</taxon>
        <taxon>Chlorophyta</taxon>
        <taxon>Pyramimonadophyceae</taxon>
        <taxon>Pyramimonadales</taxon>
        <taxon>Pyramimonadaceae</taxon>
        <taxon>Pyramimonas</taxon>
        <taxon>Pyramimonas incertae sedis</taxon>
    </lineage>
</organism>
<keyword evidence="1" id="KW-0808">Transferase</keyword>